<dbReference type="EMBL" id="NIDF01000002">
    <property type="protein sequence ID" value="TYJ58971.1"/>
    <property type="molecule type" value="Genomic_DNA"/>
</dbReference>
<keyword evidence="2" id="KW-1185">Reference proteome</keyword>
<accession>A0A5D3B8N6</accession>
<evidence type="ECO:0000313" key="2">
    <source>
        <dbReference type="Proteomes" id="UP000322245"/>
    </source>
</evidence>
<proteinExistence type="predicted"/>
<name>A0A5D3B8N6_9TREE</name>
<dbReference type="AlphaFoldDB" id="A0A5D3B8N6"/>
<evidence type="ECO:0000313" key="1">
    <source>
        <dbReference type="EMBL" id="TYJ58971.1"/>
    </source>
</evidence>
<comment type="caution">
    <text evidence="1">The sequence shown here is derived from an EMBL/GenBank/DDBJ whole genome shotgun (WGS) entry which is preliminary data.</text>
</comment>
<gene>
    <name evidence="1" type="ORF">B9479_000410</name>
</gene>
<sequence length="214" mass="24321">MSSSQEALPQYEAAPPPAYHTLAPARPIKTFSQTRSINIGQIICYIAPGSILKFQNPNNIQVEVSATVRRYYGADYTLFQRVLIIRNYVKAQLLRLVEEFKLVNASYDLKSTPKEMVVYLSQALQHIYTDLNHCGLTHGGLPLLIYHSKPTYSNAIQKGGSILQPHYFEHDTTEVREVTKGLIEGKRVEVERAVESVVCKRMMAERRKRENVVV</sequence>
<dbReference type="Proteomes" id="UP000322245">
    <property type="component" value="Unassembled WGS sequence"/>
</dbReference>
<reference evidence="1 2" key="1">
    <citation type="submission" date="2017-05" db="EMBL/GenBank/DDBJ databases">
        <title>The Genome Sequence of Tsuchiyaea wingfieldii DSM 27421.</title>
        <authorList>
            <person name="Cuomo C."/>
            <person name="Passer A."/>
            <person name="Billmyre B."/>
            <person name="Heitman J."/>
        </authorList>
    </citation>
    <scope>NUCLEOTIDE SEQUENCE [LARGE SCALE GENOMIC DNA]</scope>
    <source>
        <strain evidence="1 2">DSM 27421</strain>
    </source>
</reference>
<protein>
    <submittedName>
        <fullName evidence="1">Uncharacterized protein</fullName>
    </submittedName>
</protein>
<organism evidence="1 2">
    <name type="scientific">Cryptococcus floricola</name>
    <dbReference type="NCBI Taxonomy" id="2591691"/>
    <lineage>
        <taxon>Eukaryota</taxon>
        <taxon>Fungi</taxon>
        <taxon>Dikarya</taxon>
        <taxon>Basidiomycota</taxon>
        <taxon>Agaricomycotina</taxon>
        <taxon>Tremellomycetes</taxon>
        <taxon>Tremellales</taxon>
        <taxon>Cryptococcaceae</taxon>
        <taxon>Cryptococcus</taxon>
    </lineage>
</organism>